<dbReference type="Pfam" id="PF03721">
    <property type="entry name" value="UDPG_MGDP_dh_N"/>
    <property type="match status" value="1"/>
</dbReference>
<evidence type="ECO:0000313" key="5">
    <source>
        <dbReference type="EMBL" id="QNI33512.1"/>
    </source>
</evidence>
<dbReference type="GO" id="GO:0000271">
    <property type="term" value="P:polysaccharide biosynthetic process"/>
    <property type="evidence" value="ECO:0007669"/>
    <property type="project" value="InterPro"/>
</dbReference>
<gene>
    <name evidence="5" type="ORF">H7849_06075</name>
</gene>
<evidence type="ECO:0000256" key="2">
    <source>
        <dbReference type="ARBA" id="ARBA00023027"/>
    </source>
</evidence>
<keyword evidence="6" id="KW-1185">Reference proteome</keyword>
<dbReference type="Gene3D" id="3.40.50.720">
    <property type="entry name" value="NAD(P)-binding Rossmann-like Domain"/>
    <property type="match status" value="2"/>
</dbReference>
<comment type="similarity">
    <text evidence="3">Belongs to the UDP-glucose/GDP-mannose dehydrogenase family.</text>
</comment>
<dbReference type="InterPro" id="IPR036220">
    <property type="entry name" value="UDP-Glc/GDP-Man_DH_C_sf"/>
</dbReference>
<dbReference type="GO" id="GO:0016616">
    <property type="term" value="F:oxidoreductase activity, acting on the CH-OH group of donors, NAD or NADP as acceptor"/>
    <property type="evidence" value="ECO:0007669"/>
    <property type="project" value="InterPro"/>
</dbReference>
<keyword evidence="1" id="KW-0560">Oxidoreductase</keyword>
<dbReference type="PIRSF" id="PIRSF500136">
    <property type="entry name" value="UDP_ManNAc_DH"/>
    <property type="match status" value="1"/>
</dbReference>
<dbReference type="InterPro" id="IPR017476">
    <property type="entry name" value="UDP-Glc/GDP-Man"/>
</dbReference>
<dbReference type="NCBIfam" id="TIGR03026">
    <property type="entry name" value="NDP-sugDHase"/>
    <property type="match status" value="1"/>
</dbReference>
<dbReference type="PIRSF" id="PIRSF000124">
    <property type="entry name" value="UDPglc_GDPman_dh"/>
    <property type="match status" value="1"/>
</dbReference>
<dbReference type="SUPFAM" id="SSF52413">
    <property type="entry name" value="UDP-glucose/GDP-mannose dehydrogenase C-terminal domain"/>
    <property type="match status" value="1"/>
</dbReference>
<dbReference type="SUPFAM" id="SSF48179">
    <property type="entry name" value="6-phosphogluconate dehydrogenase C-terminal domain-like"/>
    <property type="match status" value="1"/>
</dbReference>
<feature type="domain" description="UDP-glucose/GDP-mannose dehydrogenase C-terminal" evidence="4">
    <location>
        <begin position="344"/>
        <end position="440"/>
    </location>
</feature>
<dbReference type="PANTHER" id="PTHR43491:SF1">
    <property type="entry name" value="UDP-N-ACETYL-D-MANNOSAMINE DEHYDROGENASE"/>
    <property type="match status" value="1"/>
</dbReference>
<dbReference type="InterPro" id="IPR028359">
    <property type="entry name" value="UDP_ManNAc/GlcNAc_DH"/>
</dbReference>
<evidence type="ECO:0000256" key="3">
    <source>
        <dbReference type="PIRNR" id="PIRNR000124"/>
    </source>
</evidence>
<dbReference type="InterPro" id="IPR014027">
    <property type="entry name" value="UDP-Glc/GDP-Man_DH_C"/>
</dbReference>
<dbReference type="AlphaFoldDB" id="A0A7G8BLU2"/>
<dbReference type="InterPro" id="IPR014026">
    <property type="entry name" value="UDP-Glc/GDP-Man_DH_dimer"/>
</dbReference>
<keyword evidence="2" id="KW-0520">NAD</keyword>
<dbReference type="KEGG" id="adin:H7849_06075"/>
<sequence length="449" mass="49400">MTPITSLDQTTAIKDLIASRRARIGIVGMGYVGLPLALLFCEAGFRVTGFDVDMRKVETLNGGGSYIVRIPATEIQVALDTGFNATEDYSEIATMDVVIICVPTPLNDYHEPDLSYVTGTVRSIAPHVYERQLIILESTTYPGTTEEIVVPLLEAGNPSGLKVARDAETPGFYVAFSPEREDPGNDSVARRDIPKVVGGCGPVAQNLASAVYEAIFNRTVRVSSPAAAEMTKLLENIYRCVNIALVNELKQLCMRMGIDVFEVIEAAKTKPFGFQAFYPGPGLGGHCIPIDPFYLSWKAKEFDFHTRFIELAGQVNLGMPYFVVENIVEAMSRQGKALKGSRVLVLGMAYKRDIDDLRESPSLTIIELLQKRGSQVEYNDPYFPSVGQGRKYALNMTCTPLELIPEFDCVVIATDHSHYDYQDIVTKAKLVVDTRNATKGITAENIVKC</sequence>
<evidence type="ECO:0000313" key="6">
    <source>
        <dbReference type="Proteomes" id="UP000515312"/>
    </source>
</evidence>
<organism evidence="5 6">
    <name type="scientific">Alloacidobacterium dinghuense</name>
    <dbReference type="NCBI Taxonomy" id="2763107"/>
    <lineage>
        <taxon>Bacteria</taxon>
        <taxon>Pseudomonadati</taxon>
        <taxon>Acidobacteriota</taxon>
        <taxon>Terriglobia</taxon>
        <taxon>Terriglobales</taxon>
        <taxon>Acidobacteriaceae</taxon>
        <taxon>Alloacidobacterium</taxon>
    </lineage>
</organism>
<dbReference type="InterPro" id="IPR008927">
    <property type="entry name" value="6-PGluconate_DH-like_C_sf"/>
</dbReference>
<dbReference type="GO" id="GO:0051287">
    <property type="term" value="F:NAD binding"/>
    <property type="evidence" value="ECO:0007669"/>
    <property type="project" value="InterPro"/>
</dbReference>
<accession>A0A7G8BLU2</accession>
<dbReference type="Proteomes" id="UP000515312">
    <property type="component" value="Chromosome"/>
</dbReference>
<dbReference type="InterPro" id="IPR036291">
    <property type="entry name" value="NAD(P)-bd_dom_sf"/>
</dbReference>
<dbReference type="SUPFAM" id="SSF51735">
    <property type="entry name" value="NAD(P)-binding Rossmann-fold domains"/>
    <property type="match status" value="1"/>
</dbReference>
<dbReference type="EMBL" id="CP060394">
    <property type="protein sequence ID" value="QNI33512.1"/>
    <property type="molecule type" value="Genomic_DNA"/>
</dbReference>
<reference evidence="5 6" key="1">
    <citation type="submission" date="2020-08" db="EMBL/GenBank/DDBJ databases">
        <title>Edaphobacter telluris sp. nov. and Acidobacterium dinghuensis sp. nov., two acidobacteria isolated from forest soil.</title>
        <authorList>
            <person name="Fu J."/>
            <person name="Qiu L."/>
        </authorList>
    </citation>
    <scope>NUCLEOTIDE SEQUENCE [LARGE SCALE GENOMIC DNA]</scope>
    <source>
        <strain evidence="5">4Y35</strain>
    </source>
</reference>
<dbReference type="InterPro" id="IPR001732">
    <property type="entry name" value="UDP-Glc/GDP-Man_DH_N"/>
</dbReference>
<protein>
    <submittedName>
        <fullName evidence="5">Nucleotide sugar dehydrogenase</fullName>
    </submittedName>
</protein>
<evidence type="ECO:0000256" key="1">
    <source>
        <dbReference type="ARBA" id="ARBA00023002"/>
    </source>
</evidence>
<evidence type="ECO:0000259" key="4">
    <source>
        <dbReference type="SMART" id="SM00984"/>
    </source>
</evidence>
<dbReference type="PANTHER" id="PTHR43491">
    <property type="entry name" value="UDP-N-ACETYL-D-MANNOSAMINE DEHYDROGENASE"/>
    <property type="match status" value="1"/>
</dbReference>
<dbReference type="Pfam" id="PF03720">
    <property type="entry name" value="UDPG_MGDP_dh_C"/>
    <property type="match status" value="1"/>
</dbReference>
<dbReference type="Pfam" id="PF00984">
    <property type="entry name" value="UDPG_MGDP_dh"/>
    <property type="match status" value="1"/>
</dbReference>
<proteinExistence type="inferred from homology"/>
<dbReference type="GO" id="GO:0016628">
    <property type="term" value="F:oxidoreductase activity, acting on the CH-CH group of donors, NAD or NADP as acceptor"/>
    <property type="evidence" value="ECO:0007669"/>
    <property type="project" value="InterPro"/>
</dbReference>
<dbReference type="SMART" id="SM00984">
    <property type="entry name" value="UDPG_MGDP_dh_C"/>
    <property type="match status" value="1"/>
</dbReference>
<name>A0A7G8BLU2_9BACT</name>